<organism evidence="1 2">
    <name type="scientific">Pedobacter jeongneungensis</name>
    <dbReference type="NCBI Taxonomy" id="947309"/>
    <lineage>
        <taxon>Bacteria</taxon>
        <taxon>Pseudomonadati</taxon>
        <taxon>Bacteroidota</taxon>
        <taxon>Sphingobacteriia</taxon>
        <taxon>Sphingobacteriales</taxon>
        <taxon>Sphingobacteriaceae</taxon>
        <taxon>Pedobacter</taxon>
    </lineage>
</organism>
<protein>
    <submittedName>
        <fullName evidence="1">Uncharacterized protein</fullName>
    </submittedName>
</protein>
<dbReference type="Proteomes" id="UP001501772">
    <property type="component" value="Unassembled WGS sequence"/>
</dbReference>
<keyword evidence="2" id="KW-1185">Reference proteome</keyword>
<dbReference type="EMBL" id="BAABBY010000004">
    <property type="protein sequence ID" value="GAA4203502.1"/>
    <property type="molecule type" value="Genomic_DNA"/>
</dbReference>
<accession>A0ABP8BCD7</accession>
<evidence type="ECO:0000313" key="2">
    <source>
        <dbReference type="Proteomes" id="UP001501772"/>
    </source>
</evidence>
<evidence type="ECO:0000313" key="1">
    <source>
        <dbReference type="EMBL" id="GAA4203502.1"/>
    </source>
</evidence>
<gene>
    <name evidence="1" type="ORF">GCM10022289_19910</name>
</gene>
<sequence>MILKSYNLKNPNSVSLTSIISKDFDIPDTLSENQLREAMVTAFAYLIDNDFPKLIQILYKADVDQYKLKELLETVEGLSSAEVVADAYIARQKAKIETWKKYSPKKD</sequence>
<proteinExistence type="predicted"/>
<name>A0ABP8BCD7_9SPHI</name>
<reference evidence="2" key="1">
    <citation type="journal article" date="2019" name="Int. J. Syst. Evol. Microbiol.">
        <title>The Global Catalogue of Microorganisms (GCM) 10K type strain sequencing project: providing services to taxonomists for standard genome sequencing and annotation.</title>
        <authorList>
            <consortium name="The Broad Institute Genomics Platform"/>
            <consortium name="The Broad Institute Genome Sequencing Center for Infectious Disease"/>
            <person name="Wu L."/>
            <person name="Ma J."/>
        </authorList>
    </citation>
    <scope>NUCLEOTIDE SEQUENCE [LARGE SCALE GENOMIC DNA]</scope>
    <source>
        <strain evidence="2">JCM 17626</strain>
    </source>
</reference>
<comment type="caution">
    <text evidence="1">The sequence shown here is derived from an EMBL/GenBank/DDBJ whole genome shotgun (WGS) entry which is preliminary data.</text>
</comment>